<evidence type="ECO:0000256" key="8">
    <source>
        <dbReference type="ARBA" id="ARBA00042850"/>
    </source>
</evidence>
<gene>
    <name evidence="14" type="ORF">VBRA1451_LOCUS14874</name>
</gene>
<feature type="region of interest" description="Disordered" evidence="13">
    <location>
        <begin position="72"/>
        <end position="98"/>
    </location>
</feature>
<dbReference type="PANTHER" id="PTHR16222">
    <property type="entry name" value="ADP-RIBOSYLGLYCOHYDROLASE"/>
    <property type="match status" value="1"/>
</dbReference>
<evidence type="ECO:0000256" key="7">
    <source>
        <dbReference type="ARBA" id="ARBA00042722"/>
    </source>
</evidence>
<dbReference type="InterPro" id="IPR005502">
    <property type="entry name" value="Ribosyl_crysJ1"/>
</dbReference>
<feature type="compositionally biased region" description="Polar residues" evidence="13">
    <location>
        <begin position="74"/>
        <end position="83"/>
    </location>
</feature>
<evidence type="ECO:0000256" key="12">
    <source>
        <dbReference type="PIRSR" id="PIRSR605502-1"/>
    </source>
</evidence>
<dbReference type="AlphaFoldDB" id="A0A7S1K0Y2"/>
<reference evidence="14" key="1">
    <citation type="submission" date="2021-01" db="EMBL/GenBank/DDBJ databases">
        <authorList>
            <person name="Corre E."/>
            <person name="Pelletier E."/>
            <person name="Niang G."/>
            <person name="Scheremetjew M."/>
            <person name="Finn R."/>
            <person name="Kale V."/>
            <person name="Holt S."/>
            <person name="Cochrane G."/>
            <person name="Meng A."/>
            <person name="Brown T."/>
            <person name="Cohen L."/>
        </authorList>
    </citation>
    <scope>NUCLEOTIDE SEQUENCE</scope>
    <source>
        <strain evidence="14">CCMP3346</strain>
    </source>
</reference>
<organism evidence="14">
    <name type="scientific">Vitrella brassicaformis</name>
    <dbReference type="NCBI Taxonomy" id="1169539"/>
    <lineage>
        <taxon>Eukaryota</taxon>
        <taxon>Sar</taxon>
        <taxon>Alveolata</taxon>
        <taxon>Colpodellida</taxon>
        <taxon>Vitrellaceae</taxon>
        <taxon>Vitrella</taxon>
    </lineage>
</organism>
<evidence type="ECO:0000256" key="10">
    <source>
        <dbReference type="ARBA" id="ARBA00043193"/>
    </source>
</evidence>
<dbReference type="InterPro" id="IPR050792">
    <property type="entry name" value="ADP-ribosylglycohydrolase"/>
</dbReference>
<dbReference type="SUPFAM" id="SSF101478">
    <property type="entry name" value="ADP-ribosylglycohydrolase"/>
    <property type="match status" value="1"/>
</dbReference>
<proteinExistence type="inferred from homology"/>
<comment type="catalytic activity">
    <reaction evidence="11">
        <text>alpha-NAD(+) + H2O = ADP-D-ribose + nicotinamide + H(+)</text>
        <dbReference type="Rhea" id="RHEA:68792"/>
        <dbReference type="ChEBI" id="CHEBI:15377"/>
        <dbReference type="ChEBI" id="CHEBI:15378"/>
        <dbReference type="ChEBI" id="CHEBI:17154"/>
        <dbReference type="ChEBI" id="CHEBI:57967"/>
        <dbReference type="ChEBI" id="CHEBI:77017"/>
    </reaction>
</comment>
<evidence type="ECO:0000256" key="3">
    <source>
        <dbReference type="ARBA" id="ARBA00022801"/>
    </source>
</evidence>
<feature type="binding site" evidence="12">
    <location>
        <position position="175"/>
    </location>
    <ligand>
        <name>Mg(2+)</name>
        <dbReference type="ChEBI" id="CHEBI:18420"/>
        <label>1</label>
    </ligand>
</feature>
<keyword evidence="12" id="KW-0479">Metal-binding</keyword>
<protein>
    <recommendedName>
        <fullName evidence="4">ADP-ribosylhydrolase ARH3</fullName>
        <ecNumber evidence="2">3.2.1.143</ecNumber>
    </recommendedName>
    <alternativeName>
        <fullName evidence="5">ADP-ribose glycohydrolase ARH3</fullName>
    </alternativeName>
    <alternativeName>
        <fullName evidence="6">ADP-ribosylhydrolase 3</fullName>
    </alternativeName>
    <alternativeName>
        <fullName evidence="9">O-acetyl-ADP-ribose deacetylase ARH3</fullName>
    </alternativeName>
    <alternativeName>
        <fullName evidence="10">Poly(ADP-ribose) glycohydrolase ARH3</fullName>
    </alternativeName>
    <alternativeName>
        <fullName evidence="8">[Protein ADP-ribosylarginine] hydrolase-like protein 2</fullName>
    </alternativeName>
    <alternativeName>
        <fullName evidence="7">[Protein ADP-ribosylserine] hydrolase</fullName>
    </alternativeName>
</protein>
<evidence type="ECO:0000256" key="4">
    <source>
        <dbReference type="ARBA" id="ARBA00041057"/>
    </source>
</evidence>
<keyword evidence="3" id="KW-0378">Hydrolase</keyword>
<dbReference type="EC" id="3.2.1.143" evidence="2"/>
<feature type="binding site" evidence="12">
    <location>
        <position position="177"/>
    </location>
    <ligand>
        <name>Mg(2+)</name>
        <dbReference type="ChEBI" id="CHEBI:18420"/>
        <label>1</label>
    </ligand>
</feature>
<dbReference type="GO" id="GO:0005634">
    <property type="term" value="C:nucleus"/>
    <property type="evidence" value="ECO:0007669"/>
    <property type="project" value="TreeGrafter"/>
</dbReference>
<feature type="binding site" evidence="12">
    <location>
        <position position="178"/>
    </location>
    <ligand>
        <name>Mg(2+)</name>
        <dbReference type="ChEBI" id="CHEBI:18420"/>
        <label>1</label>
    </ligand>
</feature>
<evidence type="ECO:0000256" key="1">
    <source>
        <dbReference type="ARBA" id="ARBA00010702"/>
    </source>
</evidence>
<evidence type="ECO:0000256" key="5">
    <source>
        <dbReference type="ARBA" id="ARBA00042398"/>
    </source>
</evidence>
<keyword evidence="12" id="KW-0460">Magnesium</keyword>
<dbReference type="EMBL" id="HBGB01025599">
    <property type="protein sequence ID" value="CAD9059804.1"/>
    <property type="molecule type" value="Transcribed_RNA"/>
</dbReference>
<dbReference type="PANTHER" id="PTHR16222:SF24">
    <property type="entry name" value="ADP-RIBOSYLHYDROLASE ARH3"/>
    <property type="match status" value="1"/>
</dbReference>
<evidence type="ECO:0000256" key="2">
    <source>
        <dbReference type="ARBA" id="ARBA00012255"/>
    </source>
</evidence>
<feature type="compositionally biased region" description="Low complexity" evidence="13">
    <location>
        <begin position="88"/>
        <end position="97"/>
    </location>
</feature>
<evidence type="ECO:0000256" key="11">
    <source>
        <dbReference type="ARBA" id="ARBA00049015"/>
    </source>
</evidence>
<name>A0A7S1K0Y2_9ALVE</name>
<dbReference type="GO" id="GO:0004649">
    <property type="term" value="F:poly(ADP-ribose) glycohydrolase activity"/>
    <property type="evidence" value="ECO:0007669"/>
    <property type="project" value="UniProtKB-EC"/>
</dbReference>
<dbReference type="Gene3D" id="1.10.4080.10">
    <property type="entry name" value="ADP-ribosylation/Crystallin J1"/>
    <property type="match status" value="1"/>
</dbReference>
<dbReference type="GO" id="GO:0005739">
    <property type="term" value="C:mitochondrion"/>
    <property type="evidence" value="ECO:0007669"/>
    <property type="project" value="TreeGrafter"/>
</dbReference>
<evidence type="ECO:0000256" key="13">
    <source>
        <dbReference type="SAM" id="MobiDB-lite"/>
    </source>
</evidence>
<evidence type="ECO:0000313" key="14">
    <source>
        <dbReference type="EMBL" id="CAD9059804.1"/>
    </source>
</evidence>
<comment type="cofactor">
    <cofactor evidence="12">
        <name>Mg(2+)</name>
        <dbReference type="ChEBI" id="CHEBI:18420"/>
    </cofactor>
    <text evidence="12">Binds 2 magnesium ions per subunit.</text>
</comment>
<comment type="similarity">
    <text evidence="1">Belongs to the ADP-ribosylglycohydrolase family.</text>
</comment>
<sequence length="227" mass="24472">MRAAPVGLFGYHSVDETVRVAVSQARITHTHPEGVAGSVLQSLAVRKALRMPVGELNPLRFVDEIKEEMREFETSLQRQQDSSGYDAPNNQGQPQQGSGIMECLDAVKDMLREGQERLGDQRDTDFVSRVCEVLGSDVTASRSVPTALFCFLYIVGVKAGSFADVVAFSISLGGDTDTIASMAASLAGAYMGAEAIPEAWQRACEGWREMMQMADALYGLSGAPVSE</sequence>
<evidence type="ECO:0000256" key="9">
    <source>
        <dbReference type="ARBA" id="ARBA00043187"/>
    </source>
</evidence>
<accession>A0A7S1K0Y2</accession>
<dbReference type="GO" id="GO:0046872">
    <property type="term" value="F:metal ion binding"/>
    <property type="evidence" value="ECO:0007669"/>
    <property type="project" value="UniProtKB-KW"/>
</dbReference>
<evidence type="ECO:0000256" key="6">
    <source>
        <dbReference type="ARBA" id="ARBA00042471"/>
    </source>
</evidence>
<dbReference type="Pfam" id="PF03747">
    <property type="entry name" value="ADP_ribosyl_GH"/>
    <property type="match status" value="1"/>
</dbReference>
<dbReference type="InterPro" id="IPR036705">
    <property type="entry name" value="Ribosyl_crysJ1_sf"/>
</dbReference>